<name>A0A2V2FGS0_9FIRM</name>
<accession>A0A2V2FGS0</accession>
<keyword evidence="5" id="KW-0285">Flavoprotein</keyword>
<evidence type="ECO:0000256" key="2">
    <source>
        <dbReference type="ARBA" id="ARBA00001974"/>
    </source>
</evidence>
<feature type="domain" description="FMN-binding" evidence="10">
    <location>
        <begin position="45"/>
        <end position="123"/>
    </location>
</feature>
<dbReference type="PANTHER" id="PTHR43400">
    <property type="entry name" value="FUMARATE REDUCTASE"/>
    <property type="match status" value="1"/>
</dbReference>
<comment type="cofactor">
    <cofactor evidence="2">
        <name>FAD</name>
        <dbReference type="ChEBI" id="CHEBI:57692"/>
    </cofactor>
</comment>
<dbReference type="GO" id="GO:0033765">
    <property type="term" value="F:steroid dehydrogenase activity, acting on the CH-CH group of donors"/>
    <property type="evidence" value="ECO:0007669"/>
    <property type="project" value="UniProtKB-ARBA"/>
</dbReference>
<evidence type="ECO:0000256" key="4">
    <source>
        <dbReference type="ARBA" id="ARBA00015872"/>
    </source>
</evidence>
<dbReference type="GO" id="GO:0008202">
    <property type="term" value="P:steroid metabolic process"/>
    <property type="evidence" value="ECO:0007669"/>
    <property type="project" value="UniProtKB-ARBA"/>
</dbReference>
<dbReference type="SUPFAM" id="SSF56425">
    <property type="entry name" value="Succinate dehydrogenase/fumarate reductase flavoprotein, catalytic domain"/>
    <property type="match status" value="1"/>
</dbReference>
<dbReference type="GO" id="GO:0010181">
    <property type="term" value="F:FMN binding"/>
    <property type="evidence" value="ECO:0007669"/>
    <property type="project" value="InterPro"/>
</dbReference>
<sequence length="586" mass="60691">MKKGILVGISALMALSLGACSTPAEKPEEPKAGYTAGTFTGTSRGMKGDMNVDVTFSDSEITKIEITTTNDTYGVGYGLDMTPYETLPGKILETQSLNIDAITGATITSNAILSAVGDAVKQAGGDVDALKAVEVEKAAAKDETLDADVVIVGAGAAGMSAALEASNAGAKVIILEKQGIPGGATTLSGGKLLAAGTEFQEAAGFEGDTPEALYDYLKGVGGDLIDDEKLHEFTDNALGDFNWLIDNGVVVKDVEPIHSSITPWRVHNTLEKAGMTNGNGGLITVPLVKAVQATDAEIKYNVSANELLTNENGDVVGVVGVKPDGSKVTVNAKSVIIATGGYAQNKEMISRYPSAEGYVTSVPRGNVGDGLTMSEAVGAQIFNAPSTQIVFTSFTSGVGINEEAGLIVNEKGERVVDEFTYQYHVAEALVNSGSKIGWYIASANDPAPTVQYAMTLDSTLKAESAEELAALMGVDPTTFASAVARYNELCAAGNDEDFGKPADKMNALEGTIYAIEMKPVVTVTYGGLVTDVEAQVLDTNNTPIKGLYAAGEVAFTGLFGTEYPCCGMAIGSAVRFGRIAGINAAK</sequence>
<proteinExistence type="predicted"/>
<keyword evidence="9" id="KW-0732">Signal</keyword>
<dbReference type="SUPFAM" id="SSF51905">
    <property type="entry name" value="FAD/NAD(P)-binding domain"/>
    <property type="match status" value="1"/>
</dbReference>
<dbReference type="Gene3D" id="3.90.1010.20">
    <property type="match status" value="1"/>
</dbReference>
<dbReference type="GO" id="GO:0016020">
    <property type="term" value="C:membrane"/>
    <property type="evidence" value="ECO:0007669"/>
    <property type="project" value="InterPro"/>
</dbReference>
<dbReference type="EC" id="1.3.99.33" evidence="3"/>
<dbReference type="SMART" id="SM00900">
    <property type="entry name" value="FMN_bind"/>
    <property type="match status" value="1"/>
</dbReference>
<feature type="chain" id="PRO_5038556828" description="Urocanate reductase" evidence="9">
    <location>
        <begin position="20"/>
        <end position="586"/>
    </location>
</feature>
<dbReference type="Pfam" id="PF00890">
    <property type="entry name" value="FAD_binding_2"/>
    <property type="match status" value="1"/>
</dbReference>
<evidence type="ECO:0000313" key="11">
    <source>
        <dbReference type="EMBL" id="PXX79657.1"/>
    </source>
</evidence>
<evidence type="ECO:0000256" key="9">
    <source>
        <dbReference type="SAM" id="SignalP"/>
    </source>
</evidence>
<comment type="cofactor">
    <cofactor evidence="1">
        <name>FMN</name>
        <dbReference type="ChEBI" id="CHEBI:58210"/>
    </cofactor>
</comment>
<dbReference type="OrthoDB" id="3169476at2"/>
<evidence type="ECO:0000256" key="8">
    <source>
        <dbReference type="ARBA" id="ARBA00049922"/>
    </source>
</evidence>
<dbReference type="InterPro" id="IPR003953">
    <property type="entry name" value="FAD-dep_OxRdtase_2_FAD-bd"/>
</dbReference>
<dbReference type="PRINTS" id="PR00368">
    <property type="entry name" value="FADPNR"/>
</dbReference>
<dbReference type="PROSITE" id="PS51257">
    <property type="entry name" value="PROKAR_LIPOPROTEIN"/>
    <property type="match status" value="1"/>
</dbReference>
<reference evidence="11 12" key="1">
    <citation type="submission" date="2018-05" db="EMBL/GenBank/DDBJ databases">
        <title>Genomic Encyclopedia of Type Strains, Phase IV (KMG-IV): sequencing the most valuable type-strain genomes for metagenomic binning, comparative biology and taxonomic classification.</title>
        <authorList>
            <person name="Goeker M."/>
        </authorList>
    </citation>
    <scope>NUCLEOTIDE SEQUENCE [LARGE SCALE GENOMIC DNA]</scope>
    <source>
        <strain evidence="11 12">JC118</strain>
    </source>
</reference>
<keyword evidence="7" id="KW-0560">Oxidoreductase</keyword>
<dbReference type="InterPro" id="IPR007329">
    <property type="entry name" value="FMN-bd"/>
</dbReference>
<dbReference type="InterPro" id="IPR050315">
    <property type="entry name" value="FAD-oxidoreductase_2"/>
</dbReference>
<evidence type="ECO:0000256" key="7">
    <source>
        <dbReference type="ARBA" id="ARBA00023002"/>
    </source>
</evidence>
<keyword evidence="12" id="KW-1185">Reference proteome</keyword>
<dbReference type="Pfam" id="PF04205">
    <property type="entry name" value="FMN_bind"/>
    <property type="match status" value="1"/>
</dbReference>
<keyword evidence="6" id="KW-0274">FAD</keyword>
<protein>
    <recommendedName>
        <fullName evidence="4">Urocanate reductase</fullName>
        <ecNumber evidence="3">1.3.99.33</ecNumber>
    </recommendedName>
</protein>
<dbReference type="InterPro" id="IPR027477">
    <property type="entry name" value="Succ_DH/fumarate_Rdtase_cat_sf"/>
</dbReference>
<evidence type="ECO:0000256" key="5">
    <source>
        <dbReference type="ARBA" id="ARBA00022630"/>
    </source>
</evidence>
<dbReference type="RefSeq" id="WP_022937032.1">
    <property type="nucleotide sequence ID" value="NZ_CABKRQ010000002.1"/>
</dbReference>
<comment type="caution">
    <text evidence="11">The sequence shown here is derived from an EMBL/GenBank/DDBJ whole genome shotgun (WGS) entry which is preliminary data.</text>
</comment>
<feature type="signal peptide" evidence="9">
    <location>
        <begin position="1"/>
        <end position="19"/>
    </location>
</feature>
<evidence type="ECO:0000313" key="12">
    <source>
        <dbReference type="Proteomes" id="UP000247612"/>
    </source>
</evidence>
<dbReference type="AlphaFoldDB" id="A0A2V2FGS0"/>
<evidence type="ECO:0000256" key="1">
    <source>
        <dbReference type="ARBA" id="ARBA00001917"/>
    </source>
</evidence>
<dbReference type="InterPro" id="IPR036188">
    <property type="entry name" value="FAD/NAD-bd_sf"/>
</dbReference>
<dbReference type="Proteomes" id="UP000247612">
    <property type="component" value="Unassembled WGS sequence"/>
</dbReference>
<dbReference type="Gene3D" id="3.90.700.10">
    <property type="entry name" value="Succinate dehydrogenase/fumarate reductase flavoprotein, catalytic domain"/>
    <property type="match status" value="1"/>
</dbReference>
<organism evidence="11 12">
    <name type="scientific">Dielma fastidiosa</name>
    <dbReference type="NCBI Taxonomy" id="1034346"/>
    <lineage>
        <taxon>Bacteria</taxon>
        <taxon>Bacillati</taxon>
        <taxon>Bacillota</taxon>
        <taxon>Erysipelotrichia</taxon>
        <taxon>Erysipelotrichales</taxon>
        <taxon>Erysipelotrichaceae</taxon>
        <taxon>Dielma</taxon>
    </lineage>
</organism>
<dbReference type="PANTHER" id="PTHR43400:SF10">
    <property type="entry name" value="3-OXOSTEROID 1-DEHYDROGENASE"/>
    <property type="match status" value="1"/>
</dbReference>
<dbReference type="STRING" id="1034346.GCA_000313565_00723"/>
<evidence type="ECO:0000259" key="10">
    <source>
        <dbReference type="SMART" id="SM00900"/>
    </source>
</evidence>
<dbReference type="Gene3D" id="3.50.50.60">
    <property type="entry name" value="FAD/NAD(P)-binding domain"/>
    <property type="match status" value="1"/>
</dbReference>
<evidence type="ECO:0000256" key="3">
    <source>
        <dbReference type="ARBA" id="ARBA00013137"/>
    </source>
</evidence>
<comment type="catalytic activity">
    <reaction evidence="8">
        <text>dihydrourocanate + A = urocanate + AH2</text>
        <dbReference type="Rhea" id="RHEA:36059"/>
        <dbReference type="ChEBI" id="CHEBI:13193"/>
        <dbReference type="ChEBI" id="CHEBI:17499"/>
        <dbReference type="ChEBI" id="CHEBI:27247"/>
        <dbReference type="ChEBI" id="CHEBI:72991"/>
        <dbReference type="EC" id="1.3.99.33"/>
    </reaction>
</comment>
<evidence type="ECO:0000256" key="6">
    <source>
        <dbReference type="ARBA" id="ARBA00022827"/>
    </source>
</evidence>
<gene>
    <name evidence="11" type="ORF">DES51_105131</name>
</gene>
<dbReference type="EMBL" id="QJKH01000005">
    <property type="protein sequence ID" value="PXX79657.1"/>
    <property type="molecule type" value="Genomic_DNA"/>
</dbReference>